<dbReference type="Gene3D" id="3.30.450.40">
    <property type="match status" value="1"/>
</dbReference>
<name>A0A0U5BI71_9MICO</name>
<dbReference type="GO" id="GO:0000155">
    <property type="term" value="F:phosphorelay sensor kinase activity"/>
    <property type="evidence" value="ECO:0007669"/>
    <property type="project" value="InterPro"/>
</dbReference>
<dbReference type="RefSeq" id="WP_096422215.1">
    <property type="nucleotide sequence ID" value="NZ_AP017315.1"/>
</dbReference>
<evidence type="ECO:0000256" key="2">
    <source>
        <dbReference type="ARBA" id="ARBA00022777"/>
    </source>
</evidence>
<reference evidence="6" key="1">
    <citation type="submission" date="2015-12" db="EMBL/GenBank/DDBJ databases">
        <authorList>
            <person name="Shamseldin A."/>
            <person name="Moawad H."/>
            <person name="Abd El-Rahim W.M."/>
            <person name="Sadowsky M.J."/>
        </authorList>
    </citation>
    <scope>NUCLEOTIDE SEQUENCE [LARGE SCALE GENOMIC DNA]</scope>
    <source>
        <strain evidence="6">JAM AC0309</strain>
    </source>
</reference>
<dbReference type="SMART" id="SM00065">
    <property type="entry name" value="GAF"/>
    <property type="match status" value="1"/>
</dbReference>
<dbReference type="InterPro" id="IPR003594">
    <property type="entry name" value="HATPase_dom"/>
</dbReference>
<protein>
    <submittedName>
        <fullName evidence="5">Putative signal transduction histidine kinase</fullName>
    </submittedName>
</protein>
<dbReference type="InterPro" id="IPR011712">
    <property type="entry name" value="Sig_transdc_His_kin_sub3_dim/P"/>
</dbReference>
<dbReference type="Gene3D" id="3.30.565.10">
    <property type="entry name" value="Histidine kinase-like ATPase, C-terminal domain"/>
    <property type="match status" value="1"/>
</dbReference>
<dbReference type="Pfam" id="PF13185">
    <property type="entry name" value="GAF_2"/>
    <property type="match status" value="1"/>
</dbReference>
<keyword evidence="1" id="KW-0808">Transferase</keyword>
<organism evidence="5 6">
    <name type="scientific">Microcella alkaliphila</name>
    <dbReference type="NCBI Taxonomy" id="279828"/>
    <lineage>
        <taxon>Bacteria</taxon>
        <taxon>Bacillati</taxon>
        <taxon>Actinomycetota</taxon>
        <taxon>Actinomycetes</taxon>
        <taxon>Micrococcales</taxon>
        <taxon>Microbacteriaceae</taxon>
        <taxon>Microcella</taxon>
    </lineage>
</organism>
<evidence type="ECO:0000259" key="4">
    <source>
        <dbReference type="SMART" id="SM00065"/>
    </source>
</evidence>
<accession>A0A0U5BI71</accession>
<dbReference type="OrthoDB" id="5241249at2"/>
<sequence>MAPLLGESDELETLVRRVLDDAADETEGRHRVSLLISAAQAMTQDLDLSIALQRIVEAARQLVRARYGALGVIAPDGSLERFVHAGFDDDTVARLGPPPTGRGILGAVIADDATIRLPRLSDDPRSVGFPAHHPPMNSFLGVPIHVDGAAFGNLYLTERDSGPFDDLDASVIASLAAMAGTAIANSRLYARSERSRVWLEAAEDVSRRLLAGELSPDDGTAIVVAAQTLTGLPTGVIAVDDDGRLVVDPHTDARGDGRVIADDDAMLTRFVESVTIARELARARVDEQRIALSDERDRIARDLHDHVIQSLFAVGLSLQSVVSDPTTPTGARIAHQVDAIDSTIRQIRQAIYRLSAPPSAAAYSLRARINTLVRETLEGEDLDSGLEFQGPVDTLVDSELGDDLVAVVREALSNAVRHAQATRVDVAVAVRGAEVSIRVVDDGQGLGDSTRRSGLENLRARAVERGGTCEVGASSGGGTELLWRVPWGAS</sequence>
<evidence type="ECO:0000256" key="1">
    <source>
        <dbReference type="ARBA" id="ARBA00022679"/>
    </source>
</evidence>
<evidence type="ECO:0000313" key="6">
    <source>
        <dbReference type="Proteomes" id="UP000218965"/>
    </source>
</evidence>
<keyword evidence="2 5" id="KW-0418">Kinase</keyword>
<dbReference type="SUPFAM" id="SSF55874">
    <property type="entry name" value="ATPase domain of HSP90 chaperone/DNA topoisomerase II/histidine kinase"/>
    <property type="match status" value="1"/>
</dbReference>
<dbReference type="InterPro" id="IPR029016">
    <property type="entry name" value="GAF-like_dom_sf"/>
</dbReference>
<keyword evidence="3" id="KW-0902">Two-component regulatory system</keyword>
<dbReference type="SUPFAM" id="SSF55781">
    <property type="entry name" value="GAF domain-like"/>
    <property type="match status" value="1"/>
</dbReference>
<dbReference type="Gene3D" id="1.20.5.1930">
    <property type="match status" value="1"/>
</dbReference>
<dbReference type="CDD" id="cd16917">
    <property type="entry name" value="HATPase_UhpB-NarQ-NarX-like"/>
    <property type="match status" value="1"/>
</dbReference>
<dbReference type="KEGG" id="malk:MalAC0309_1953"/>
<reference evidence="5 6" key="2">
    <citation type="submission" date="2016-01" db="EMBL/GenBank/DDBJ databases">
        <title>Microcella alkaliphila JAM AC0309 whole genome shotgun sequence.</title>
        <authorList>
            <person name="Kurata A."/>
            <person name="Hirose Y."/>
            <person name="Kishimoto N."/>
            <person name="Kobayashi T."/>
        </authorList>
    </citation>
    <scope>NUCLEOTIDE SEQUENCE [LARGE SCALE GENOMIC DNA]</scope>
    <source>
        <strain evidence="5 6">JAM AC0309</strain>
    </source>
</reference>
<dbReference type="GO" id="GO:0016020">
    <property type="term" value="C:membrane"/>
    <property type="evidence" value="ECO:0007669"/>
    <property type="project" value="InterPro"/>
</dbReference>
<dbReference type="PANTHER" id="PTHR24421">
    <property type="entry name" value="NITRATE/NITRITE SENSOR PROTEIN NARX-RELATED"/>
    <property type="match status" value="1"/>
</dbReference>
<dbReference type="InterPro" id="IPR003018">
    <property type="entry name" value="GAF"/>
</dbReference>
<dbReference type="PANTHER" id="PTHR24421:SF56">
    <property type="entry name" value="OXYGEN SENSOR HISTIDINE KINASE RESPONSE REGULATOR DOST"/>
    <property type="match status" value="1"/>
</dbReference>
<dbReference type="Pfam" id="PF07730">
    <property type="entry name" value="HisKA_3"/>
    <property type="match status" value="1"/>
</dbReference>
<proteinExistence type="predicted"/>
<gene>
    <name evidence="5" type="ORF">MalAC0309_1953</name>
</gene>
<dbReference type="Pfam" id="PF02518">
    <property type="entry name" value="HATPase_c"/>
    <property type="match status" value="1"/>
</dbReference>
<dbReference type="GO" id="GO:0046983">
    <property type="term" value="F:protein dimerization activity"/>
    <property type="evidence" value="ECO:0007669"/>
    <property type="project" value="InterPro"/>
</dbReference>
<dbReference type="AlphaFoldDB" id="A0A0U5BI71"/>
<feature type="domain" description="GAF" evidence="4">
    <location>
        <begin position="47"/>
        <end position="193"/>
    </location>
</feature>
<dbReference type="EMBL" id="AP017315">
    <property type="protein sequence ID" value="BAU32798.1"/>
    <property type="molecule type" value="Genomic_DNA"/>
</dbReference>
<dbReference type="InterPro" id="IPR050482">
    <property type="entry name" value="Sensor_HK_TwoCompSys"/>
</dbReference>
<evidence type="ECO:0000313" key="5">
    <source>
        <dbReference type="EMBL" id="BAU32798.1"/>
    </source>
</evidence>
<evidence type="ECO:0000256" key="3">
    <source>
        <dbReference type="ARBA" id="ARBA00023012"/>
    </source>
</evidence>
<dbReference type="InterPro" id="IPR036890">
    <property type="entry name" value="HATPase_C_sf"/>
</dbReference>
<dbReference type="Proteomes" id="UP000218965">
    <property type="component" value="Chromosome"/>
</dbReference>